<dbReference type="EMBL" id="PJQY01000156">
    <property type="protein sequence ID" value="PQQ17320.1"/>
    <property type="molecule type" value="Genomic_DNA"/>
</dbReference>
<organism evidence="1 2">
    <name type="scientific">Prunus yedoensis var. nudiflora</name>
    <dbReference type="NCBI Taxonomy" id="2094558"/>
    <lineage>
        <taxon>Eukaryota</taxon>
        <taxon>Viridiplantae</taxon>
        <taxon>Streptophyta</taxon>
        <taxon>Embryophyta</taxon>
        <taxon>Tracheophyta</taxon>
        <taxon>Spermatophyta</taxon>
        <taxon>Magnoliopsida</taxon>
        <taxon>eudicotyledons</taxon>
        <taxon>Gunneridae</taxon>
        <taxon>Pentapetalae</taxon>
        <taxon>rosids</taxon>
        <taxon>fabids</taxon>
        <taxon>Rosales</taxon>
        <taxon>Rosaceae</taxon>
        <taxon>Amygdaloideae</taxon>
        <taxon>Amygdaleae</taxon>
        <taxon>Prunus</taxon>
    </lineage>
</organism>
<evidence type="ECO:0000313" key="2">
    <source>
        <dbReference type="Proteomes" id="UP000250321"/>
    </source>
</evidence>
<name>A0A314ZFE4_PRUYE</name>
<reference evidence="1 2" key="1">
    <citation type="submission" date="2018-02" db="EMBL/GenBank/DDBJ databases">
        <title>Draft genome of wild Prunus yedoensis var. nudiflora.</title>
        <authorList>
            <person name="Baek S."/>
            <person name="Kim J.-H."/>
            <person name="Choi K."/>
            <person name="Kim G.-B."/>
            <person name="Cho A."/>
            <person name="Jang H."/>
            <person name="Shin C.-H."/>
            <person name="Yu H.-J."/>
            <person name="Mun J.-H."/>
        </authorList>
    </citation>
    <scope>NUCLEOTIDE SEQUENCE [LARGE SCALE GENOMIC DNA]</scope>
    <source>
        <strain evidence="2">cv. Jeju island</strain>
        <tissue evidence="1">Leaf</tissue>
    </source>
</reference>
<keyword evidence="2" id="KW-1185">Reference proteome</keyword>
<sequence>MIQTQLTPRSLPIHITKVLYPVAEAKRGAGRGRSALSQDCKDVYLCRSKGNIKGLRLPQTGRRIMLATSSRVGVNSPRAYKGVSSFAPPPDYMTKHPYFDMDIPQLG</sequence>
<dbReference type="Proteomes" id="UP000250321">
    <property type="component" value="Unassembled WGS sequence"/>
</dbReference>
<protein>
    <submittedName>
        <fullName evidence="1">Uncharacterized protein</fullName>
    </submittedName>
</protein>
<gene>
    <name evidence="1" type="ORF">Pyn_08788</name>
</gene>
<proteinExistence type="predicted"/>
<comment type="caution">
    <text evidence="1">The sequence shown here is derived from an EMBL/GenBank/DDBJ whole genome shotgun (WGS) entry which is preliminary data.</text>
</comment>
<dbReference type="AlphaFoldDB" id="A0A314ZFE4"/>
<accession>A0A314ZFE4</accession>
<evidence type="ECO:0000313" key="1">
    <source>
        <dbReference type="EMBL" id="PQQ17320.1"/>
    </source>
</evidence>